<feature type="compositionally biased region" description="Acidic residues" evidence="6">
    <location>
        <begin position="317"/>
        <end position="326"/>
    </location>
</feature>
<reference evidence="7" key="1">
    <citation type="submission" date="2021-01" db="EMBL/GenBank/DDBJ databases">
        <authorList>
            <person name="Corre E."/>
            <person name="Pelletier E."/>
            <person name="Niang G."/>
            <person name="Scheremetjew M."/>
            <person name="Finn R."/>
            <person name="Kale V."/>
            <person name="Holt S."/>
            <person name="Cochrane G."/>
            <person name="Meng A."/>
            <person name="Brown T."/>
            <person name="Cohen L."/>
        </authorList>
    </citation>
    <scope>NUCLEOTIDE SEQUENCE</scope>
    <source>
        <strain evidence="7">WS</strain>
    </source>
</reference>
<feature type="compositionally biased region" description="Acidic residues" evidence="6">
    <location>
        <begin position="108"/>
        <end position="125"/>
    </location>
</feature>
<keyword evidence="3" id="KW-0969">Cilium</keyword>
<feature type="compositionally biased region" description="Acidic residues" evidence="6">
    <location>
        <begin position="504"/>
        <end position="513"/>
    </location>
</feature>
<proteinExistence type="predicted"/>
<evidence type="ECO:0000256" key="2">
    <source>
        <dbReference type="ARBA" id="ARBA00022490"/>
    </source>
</evidence>
<comment type="subcellular location">
    <subcellularLocation>
        <location evidence="1">Cytoplasm</location>
        <location evidence="1">Cytoskeleton</location>
        <location evidence="1">Cilium axoneme</location>
    </subcellularLocation>
</comment>
<feature type="region of interest" description="Disordered" evidence="6">
    <location>
        <begin position="317"/>
        <end position="336"/>
    </location>
</feature>
<dbReference type="PANTHER" id="PTHR13159">
    <property type="entry name" value="RADIAL SPOKEHEAD-RELATED"/>
    <property type="match status" value="1"/>
</dbReference>
<dbReference type="GO" id="GO:0001534">
    <property type="term" value="C:radial spoke"/>
    <property type="evidence" value="ECO:0007669"/>
    <property type="project" value="InterPro"/>
</dbReference>
<accession>A0A7S1KN70</accession>
<feature type="compositionally biased region" description="Acidic residues" evidence="6">
    <location>
        <begin position="389"/>
        <end position="401"/>
    </location>
</feature>
<feature type="region of interest" description="Disordered" evidence="6">
    <location>
        <begin position="198"/>
        <end position="233"/>
    </location>
</feature>
<gene>
    <name evidence="7" type="ORF">PCOS0759_LOCUS1781</name>
</gene>
<name>A0A7S1KN70_9EUKA</name>
<evidence type="ECO:0000256" key="3">
    <source>
        <dbReference type="ARBA" id="ARBA00023069"/>
    </source>
</evidence>
<dbReference type="AlphaFoldDB" id="A0A7S1KN70"/>
<feature type="region of interest" description="Disordered" evidence="6">
    <location>
        <begin position="504"/>
        <end position="556"/>
    </location>
</feature>
<evidence type="ECO:0000313" key="7">
    <source>
        <dbReference type="EMBL" id="CAD9078549.1"/>
    </source>
</evidence>
<evidence type="ECO:0000256" key="5">
    <source>
        <dbReference type="ARBA" id="ARBA00023273"/>
    </source>
</evidence>
<dbReference type="GO" id="GO:0060294">
    <property type="term" value="P:cilium movement involved in cell motility"/>
    <property type="evidence" value="ECO:0007669"/>
    <property type="project" value="InterPro"/>
</dbReference>
<feature type="region of interest" description="Disordered" evidence="6">
    <location>
        <begin position="102"/>
        <end position="132"/>
    </location>
</feature>
<dbReference type="Pfam" id="PF04712">
    <property type="entry name" value="Radial_spoke"/>
    <property type="match status" value="1"/>
</dbReference>
<keyword evidence="4" id="KW-0206">Cytoskeleton</keyword>
<sequence length="556" mass="62279">MSANTLSFQPLHNPTPLSQCLETTLTKLAYLADSKLQRNDLELLFYVLLSQQESKTSDQYENILKKLQESDYAGLSVAEGASLESTTWVESLLKLIKPPVPEKKAPELDEDGNPIEEEEEEEAEEEGKAKPALSAVLTESQQLRLFGLGLSEVEVGALHVALVRFAESAGSKFSTIRFFGKLFGTLKNYYVLECEMAAADDEEEEPEEDEEEEQKKEKPDPSIVPPDAQGKPGTNRYVYFVTNALDSNQWDQLPEVDPSHIKYARQIRQFITGVLDSPIESHPPFPGTEREYLRAQIARISSATAIAPKGLMKILSDDDEEEEEEDGPKKPEPEVVPVDAYKQIPTLAKNSKFAPDELDFTSLDAWTHVLPSILHTQDRAQLYVPPKEGEEEEEEEEEDEDAPKKPKEPVEQILPLLAPLSKEAPIKSFNTNLPGWSIQQCSEDKNTVLVQSLRWPGAYSVARFEKDQGTVTFSNIYLGEGLKFTSEYTPTFVAPVEEEFHEFELVEENDPSPEEAAKFEVIPPKPQPVEETGEGEEAGEGEEKGEGDEEEEDDEE</sequence>
<feature type="region of interest" description="Disordered" evidence="6">
    <location>
        <begin position="380"/>
        <end position="410"/>
    </location>
</feature>
<dbReference type="InterPro" id="IPR006802">
    <property type="entry name" value="Radial_spoke"/>
</dbReference>
<protein>
    <recommendedName>
        <fullName evidence="8">Radial spokehead-like protein</fullName>
    </recommendedName>
</protein>
<dbReference type="EMBL" id="HBGD01002136">
    <property type="protein sequence ID" value="CAD9078549.1"/>
    <property type="molecule type" value="Transcribed_RNA"/>
</dbReference>
<evidence type="ECO:0000256" key="4">
    <source>
        <dbReference type="ARBA" id="ARBA00023212"/>
    </source>
</evidence>
<evidence type="ECO:0008006" key="8">
    <source>
        <dbReference type="Google" id="ProtNLM"/>
    </source>
</evidence>
<organism evidence="7">
    <name type="scientific">Percolomonas cosmopolitus</name>
    <dbReference type="NCBI Taxonomy" id="63605"/>
    <lineage>
        <taxon>Eukaryota</taxon>
        <taxon>Discoba</taxon>
        <taxon>Heterolobosea</taxon>
        <taxon>Tetramitia</taxon>
        <taxon>Eutetramitia</taxon>
        <taxon>Percolomonadidae</taxon>
        <taxon>Percolomonas</taxon>
    </lineage>
</organism>
<dbReference type="PANTHER" id="PTHR13159:SF0">
    <property type="entry name" value="RADIAL SPOKE HEAD 6 HOMOLOG A"/>
    <property type="match status" value="1"/>
</dbReference>
<evidence type="ECO:0000256" key="6">
    <source>
        <dbReference type="SAM" id="MobiDB-lite"/>
    </source>
</evidence>
<keyword evidence="2" id="KW-0963">Cytoplasm</keyword>
<feature type="compositionally biased region" description="Acidic residues" evidence="6">
    <location>
        <begin position="531"/>
        <end position="556"/>
    </location>
</feature>
<evidence type="ECO:0000256" key="1">
    <source>
        <dbReference type="ARBA" id="ARBA00004430"/>
    </source>
</evidence>
<feature type="compositionally biased region" description="Acidic residues" evidence="6">
    <location>
        <begin position="198"/>
        <end position="212"/>
    </location>
</feature>
<dbReference type="GO" id="GO:0035082">
    <property type="term" value="P:axoneme assembly"/>
    <property type="evidence" value="ECO:0007669"/>
    <property type="project" value="TreeGrafter"/>
</dbReference>
<keyword evidence="5" id="KW-0966">Cell projection</keyword>